<evidence type="ECO:0008006" key="4">
    <source>
        <dbReference type="Google" id="ProtNLM"/>
    </source>
</evidence>
<keyword evidence="3" id="KW-1185">Reference proteome</keyword>
<sequence>MSLKSFSTLAFLWALAGPAVAQTTPAAQAAVASQAQRMTQELGLSPDQHARLRQILLLTRQHMDADLTAHQGDPAALRTAMAFDRAKSDELIRGVLTPAQYVRYQQVKAARIGQLHTIGGVGSR</sequence>
<keyword evidence="1" id="KW-0732">Signal</keyword>
<comment type="caution">
    <text evidence="2">The sequence shown here is derived from an EMBL/GenBank/DDBJ whole genome shotgun (WGS) entry which is preliminary data.</text>
</comment>
<proteinExistence type="predicted"/>
<protein>
    <recommendedName>
        <fullName evidence="4">Periplasmic heavy metal sensor</fullName>
    </recommendedName>
</protein>
<evidence type="ECO:0000313" key="2">
    <source>
        <dbReference type="EMBL" id="MVN78183.1"/>
    </source>
</evidence>
<name>A0A7K1TII3_9BACT</name>
<dbReference type="AlphaFoldDB" id="A0A7K1TII3"/>
<accession>A0A7K1TII3</accession>
<evidence type="ECO:0000256" key="1">
    <source>
        <dbReference type="SAM" id="SignalP"/>
    </source>
</evidence>
<reference evidence="2 3" key="1">
    <citation type="submission" date="2019-12" db="EMBL/GenBank/DDBJ databases">
        <title>Hymenobacter sp. HMF4947 Genome sequencing and assembly.</title>
        <authorList>
            <person name="Kang H."/>
            <person name="Cha I."/>
            <person name="Kim H."/>
            <person name="Joh K."/>
        </authorList>
    </citation>
    <scope>NUCLEOTIDE SEQUENCE [LARGE SCALE GENOMIC DNA]</scope>
    <source>
        <strain evidence="2 3">HMF4947</strain>
    </source>
</reference>
<feature type="chain" id="PRO_5029618185" description="Periplasmic heavy metal sensor" evidence="1">
    <location>
        <begin position="22"/>
        <end position="124"/>
    </location>
</feature>
<evidence type="ECO:0000313" key="3">
    <source>
        <dbReference type="Proteomes" id="UP000441336"/>
    </source>
</evidence>
<dbReference type="EMBL" id="WQKZ01000004">
    <property type="protein sequence ID" value="MVN78183.1"/>
    <property type="molecule type" value="Genomic_DNA"/>
</dbReference>
<gene>
    <name evidence="2" type="ORF">GO988_17785</name>
</gene>
<organism evidence="2 3">
    <name type="scientific">Hymenobacter ginkgonis</name>
    <dbReference type="NCBI Taxonomy" id="2682976"/>
    <lineage>
        <taxon>Bacteria</taxon>
        <taxon>Pseudomonadati</taxon>
        <taxon>Bacteroidota</taxon>
        <taxon>Cytophagia</taxon>
        <taxon>Cytophagales</taxon>
        <taxon>Hymenobacteraceae</taxon>
        <taxon>Hymenobacter</taxon>
    </lineage>
</organism>
<dbReference type="Proteomes" id="UP000441336">
    <property type="component" value="Unassembled WGS sequence"/>
</dbReference>
<feature type="signal peptide" evidence="1">
    <location>
        <begin position="1"/>
        <end position="21"/>
    </location>
</feature>
<dbReference type="RefSeq" id="WP_157568000.1">
    <property type="nucleotide sequence ID" value="NZ_WQKZ01000004.1"/>
</dbReference>